<dbReference type="HOGENOM" id="CLU_2997261_0_0_1"/>
<reference evidence="1 2" key="1">
    <citation type="submission" date="2014-04" db="EMBL/GenBank/DDBJ databases">
        <authorList>
            <consortium name="DOE Joint Genome Institute"/>
            <person name="Kuo A."/>
            <person name="Tarkka M."/>
            <person name="Buscot F."/>
            <person name="Kohler A."/>
            <person name="Nagy L.G."/>
            <person name="Floudas D."/>
            <person name="Copeland A."/>
            <person name="Barry K.W."/>
            <person name="Cichocki N."/>
            <person name="Veneault-Fourrey C."/>
            <person name="LaButti K."/>
            <person name="Lindquist E.A."/>
            <person name="Lipzen A."/>
            <person name="Lundell T."/>
            <person name="Morin E."/>
            <person name="Murat C."/>
            <person name="Sun H."/>
            <person name="Tunlid A."/>
            <person name="Henrissat B."/>
            <person name="Grigoriev I.V."/>
            <person name="Hibbett D.S."/>
            <person name="Martin F."/>
            <person name="Nordberg H.P."/>
            <person name="Cantor M.N."/>
            <person name="Hua S.X."/>
        </authorList>
    </citation>
    <scope>NUCLEOTIDE SEQUENCE [LARGE SCALE GENOMIC DNA]</scope>
    <source>
        <strain evidence="1 2">F 1598</strain>
    </source>
</reference>
<evidence type="ECO:0000313" key="1">
    <source>
        <dbReference type="EMBL" id="KIM79827.1"/>
    </source>
</evidence>
<gene>
    <name evidence="1" type="ORF">PILCRDRAFT_823010</name>
</gene>
<name>A0A0C3BR78_PILCF</name>
<evidence type="ECO:0000313" key="2">
    <source>
        <dbReference type="Proteomes" id="UP000054166"/>
    </source>
</evidence>
<accession>A0A0C3BR78</accession>
<dbReference type="EMBL" id="KN833007">
    <property type="protein sequence ID" value="KIM79827.1"/>
    <property type="molecule type" value="Genomic_DNA"/>
</dbReference>
<proteinExistence type="predicted"/>
<reference evidence="2" key="2">
    <citation type="submission" date="2015-01" db="EMBL/GenBank/DDBJ databases">
        <title>Evolutionary Origins and Diversification of the Mycorrhizal Mutualists.</title>
        <authorList>
            <consortium name="DOE Joint Genome Institute"/>
            <consortium name="Mycorrhizal Genomics Consortium"/>
            <person name="Kohler A."/>
            <person name="Kuo A."/>
            <person name="Nagy L.G."/>
            <person name="Floudas D."/>
            <person name="Copeland A."/>
            <person name="Barry K.W."/>
            <person name="Cichocki N."/>
            <person name="Veneault-Fourrey C."/>
            <person name="LaButti K."/>
            <person name="Lindquist E.A."/>
            <person name="Lipzen A."/>
            <person name="Lundell T."/>
            <person name="Morin E."/>
            <person name="Murat C."/>
            <person name="Riley R."/>
            <person name="Ohm R."/>
            <person name="Sun H."/>
            <person name="Tunlid A."/>
            <person name="Henrissat B."/>
            <person name="Grigoriev I.V."/>
            <person name="Hibbett D.S."/>
            <person name="Martin F."/>
        </authorList>
    </citation>
    <scope>NUCLEOTIDE SEQUENCE [LARGE SCALE GENOMIC DNA]</scope>
    <source>
        <strain evidence="2">F 1598</strain>
    </source>
</reference>
<sequence length="57" mass="6464">MEKGARELGEIPVTEESLIGLGHISIGKEVDAWCYCYDKLWVIMSDDDCLKAYLRSI</sequence>
<protein>
    <submittedName>
        <fullName evidence="1">Uncharacterized protein</fullName>
    </submittedName>
</protein>
<dbReference type="Proteomes" id="UP000054166">
    <property type="component" value="Unassembled WGS sequence"/>
</dbReference>
<keyword evidence="2" id="KW-1185">Reference proteome</keyword>
<organism evidence="1 2">
    <name type="scientific">Piloderma croceum (strain F 1598)</name>
    <dbReference type="NCBI Taxonomy" id="765440"/>
    <lineage>
        <taxon>Eukaryota</taxon>
        <taxon>Fungi</taxon>
        <taxon>Dikarya</taxon>
        <taxon>Basidiomycota</taxon>
        <taxon>Agaricomycotina</taxon>
        <taxon>Agaricomycetes</taxon>
        <taxon>Agaricomycetidae</taxon>
        <taxon>Atheliales</taxon>
        <taxon>Atheliaceae</taxon>
        <taxon>Piloderma</taxon>
    </lineage>
</organism>
<dbReference type="InParanoid" id="A0A0C3BR78"/>
<dbReference type="AlphaFoldDB" id="A0A0C3BR78"/>